<proteinExistence type="predicted"/>
<keyword evidence="2" id="KW-1185">Reference proteome</keyword>
<dbReference type="EMBL" id="BGZK01000035">
    <property type="protein sequence ID" value="GBP09323.1"/>
    <property type="molecule type" value="Genomic_DNA"/>
</dbReference>
<protein>
    <submittedName>
        <fullName evidence="1">Uncharacterized protein</fullName>
    </submittedName>
</protein>
<evidence type="ECO:0000313" key="2">
    <source>
        <dbReference type="Proteomes" id="UP000299102"/>
    </source>
</evidence>
<dbReference type="AlphaFoldDB" id="A0A4C1T474"/>
<accession>A0A4C1T474</accession>
<reference evidence="1 2" key="1">
    <citation type="journal article" date="2019" name="Commun. Biol.">
        <title>The bagworm genome reveals a unique fibroin gene that provides high tensile strength.</title>
        <authorList>
            <person name="Kono N."/>
            <person name="Nakamura H."/>
            <person name="Ohtoshi R."/>
            <person name="Tomita M."/>
            <person name="Numata K."/>
            <person name="Arakawa K."/>
        </authorList>
    </citation>
    <scope>NUCLEOTIDE SEQUENCE [LARGE SCALE GENOMIC DNA]</scope>
</reference>
<name>A0A4C1T474_EUMVA</name>
<sequence length="210" mass="23665">MEEKVQLSYTSQTMCAPRRPSGHRTAALSAQDAFKSHVSGIVYCFSIPIPDTLLVLVLMPYSDTVILTLATFSSSIPVPTFSSVARLVCNFFSAIDNVCDLDVDVANVDSIKIKFRLEMFIVVYSPREYATMYYCRGVSKGKDRLGARLHRGQLEDRGGLRQSTYPDYRVFLSVHNAYINGYVPGTIAREGVPFRLYRKKLKEILLQVFV</sequence>
<organism evidence="1 2">
    <name type="scientific">Eumeta variegata</name>
    <name type="common">Bagworm moth</name>
    <name type="synonym">Eumeta japonica</name>
    <dbReference type="NCBI Taxonomy" id="151549"/>
    <lineage>
        <taxon>Eukaryota</taxon>
        <taxon>Metazoa</taxon>
        <taxon>Ecdysozoa</taxon>
        <taxon>Arthropoda</taxon>
        <taxon>Hexapoda</taxon>
        <taxon>Insecta</taxon>
        <taxon>Pterygota</taxon>
        <taxon>Neoptera</taxon>
        <taxon>Endopterygota</taxon>
        <taxon>Lepidoptera</taxon>
        <taxon>Glossata</taxon>
        <taxon>Ditrysia</taxon>
        <taxon>Tineoidea</taxon>
        <taxon>Psychidae</taxon>
        <taxon>Oiketicinae</taxon>
        <taxon>Eumeta</taxon>
    </lineage>
</organism>
<evidence type="ECO:0000313" key="1">
    <source>
        <dbReference type="EMBL" id="GBP09323.1"/>
    </source>
</evidence>
<comment type="caution">
    <text evidence="1">The sequence shown here is derived from an EMBL/GenBank/DDBJ whole genome shotgun (WGS) entry which is preliminary data.</text>
</comment>
<gene>
    <name evidence="1" type="ORF">EVAR_5757_1</name>
</gene>
<dbReference type="Proteomes" id="UP000299102">
    <property type="component" value="Unassembled WGS sequence"/>
</dbReference>